<dbReference type="EMBL" id="MCOG01000087">
    <property type="protein sequence ID" value="ORY54198.1"/>
    <property type="molecule type" value="Genomic_DNA"/>
</dbReference>
<dbReference type="InterPro" id="IPR017853">
    <property type="entry name" value="GH"/>
</dbReference>
<dbReference type="AlphaFoldDB" id="A0A1Y2D4H3"/>
<dbReference type="SUPFAM" id="SSF51445">
    <property type="entry name" value="(Trans)glycosidases"/>
    <property type="match status" value="1"/>
</dbReference>
<evidence type="ECO:0000256" key="1">
    <source>
        <dbReference type="SAM" id="SignalP"/>
    </source>
</evidence>
<accession>A0A1Y2D4H3</accession>
<dbReference type="OrthoDB" id="2129791at2759"/>
<feature type="chain" id="PRO_5012327506" description="GH18 domain-containing protein" evidence="1">
    <location>
        <begin position="26"/>
        <end position="324"/>
    </location>
</feature>
<protein>
    <recommendedName>
        <fullName evidence="4">GH18 domain-containing protein</fullName>
    </recommendedName>
</protein>
<reference evidence="2 3" key="1">
    <citation type="submission" date="2016-08" db="EMBL/GenBank/DDBJ databases">
        <title>A Parts List for Fungal Cellulosomes Revealed by Comparative Genomics.</title>
        <authorList>
            <consortium name="DOE Joint Genome Institute"/>
            <person name="Haitjema C.H."/>
            <person name="Gilmore S.P."/>
            <person name="Henske J.K."/>
            <person name="Solomon K.V."/>
            <person name="De Groot R."/>
            <person name="Kuo A."/>
            <person name="Mondo S.J."/>
            <person name="Salamov A.A."/>
            <person name="Labutti K."/>
            <person name="Zhao Z."/>
            <person name="Chiniquy J."/>
            <person name="Barry K."/>
            <person name="Brewer H.M."/>
            <person name="Purvine S.O."/>
            <person name="Wright A.T."/>
            <person name="Boxma B."/>
            <person name="Van Alen T."/>
            <person name="Hackstein J.H."/>
            <person name="Baker S.E."/>
            <person name="Grigoriev I.V."/>
            <person name="O'Malley M.A."/>
        </authorList>
    </citation>
    <scope>NUCLEOTIDE SEQUENCE [LARGE SCALE GENOMIC DNA]</scope>
    <source>
        <strain evidence="2 3">G1</strain>
    </source>
</reference>
<evidence type="ECO:0008006" key="4">
    <source>
        <dbReference type="Google" id="ProtNLM"/>
    </source>
</evidence>
<dbReference type="STRING" id="1754190.A0A1Y2D4H3"/>
<proteinExistence type="predicted"/>
<gene>
    <name evidence="2" type="ORF">LY90DRAFT_670138</name>
</gene>
<keyword evidence="3" id="KW-1185">Reference proteome</keyword>
<evidence type="ECO:0000313" key="3">
    <source>
        <dbReference type="Proteomes" id="UP000193920"/>
    </source>
</evidence>
<dbReference type="Gene3D" id="3.20.20.80">
    <property type="entry name" value="Glycosidases"/>
    <property type="match status" value="1"/>
</dbReference>
<keyword evidence="1" id="KW-0732">Signal</keyword>
<comment type="caution">
    <text evidence="2">The sequence shown here is derived from an EMBL/GenBank/DDBJ whole genome shotgun (WGS) entry which is preliminary data.</text>
</comment>
<evidence type="ECO:0000313" key="2">
    <source>
        <dbReference type="EMBL" id="ORY54198.1"/>
    </source>
</evidence>
<sequence length="324" mass="37299">MENLSLLILCLVITNIFVIFGGVDGRPNYSIEERVTDESEPDFDNEEENNRFIPYMCVDENDQPSKDCYGGWFYKSRIYGSVYNAKFAKLKNWNYVLLSANIKQKDSLIANVQEFRKQNITVHLMTLEDTGYLDNPGQGYSLMKQLLNFVNEYNLDIQGVHIDCEPHAHPNWKNGSVEVRNAIFQNYIRVIEECRQAVNEVRPNVTLSAAVAWWYSSRTQNNELENGRGYDLVNEDRLDFIIPMIYDGAGGTAERVLNRAEDYLTDNASTVIGIAYADYNENLNSTVTTIIERSKMNHPNYFNGISIFSNHLYEDWGNELDDIN</sequence>
<dbReference type="Proteomes" id="UP000193920">
    <property type="component" value="Unassembled WGS sequence"/>
</dbReference>
<organism evidence="2 3">
    <name type="scientific">Neocallimastix californiae</name>
    <dbReference type="NCBI Taxonomy" id="1754190"/>
    <lineage>
        <taxon>Eukaryota</taxon>
        <taxon>Fungi</taxon>
        <taxon>Fungi incertae sedis</taxon>
        <taxon>Chytridiomycota</taxon>
        <taxon>Chytridiomycota incertae sedis</taxon>
        <taxon>Neocallimastigomycetes</taxon>
        <taxon>Neocallimastigales</taxon>
        <taxon>Neocallimastigaceae</taxon>
        <taxon>Neocallimastix</taxon>
    </lineage>
</organism>
<feature type="signal peptide" evidence="1">
    <location>
        <begin position="1"/>
        <end position="25"/>
    </location>
</feature>
<name>A0A1Y2D4H3_9FUNG</name>